<dbReference type="PROSITE" id="PS51257">
    <property type="entry name" value="PROKAR_LIPOPROTEIN"/>
    <property type="match status" value="1"/>
</dbReference>
<dbReference type="Proteomes" id="UP000198972">
    <property type="component" value="Unassembled WGS sequence"/>
</dbReference>
<dbReference type="EMBL" id="FNBG01000068">
    <property type="protein sequence ID" value="SDG58848.1"/>
    <property type="molecule type" value="Genomic_DNA"/>
</dbReference>
<evidence type="ECO:0000313" key="2">
    <source>
        <dbReference type="Proteomes" id="UP000198972"/>
    </source>
</evidence>
<keyword evidence="2" id="KW-1185">Reference proteome</keyword>
<dbReference type="Pfam" id="PF13416">
    <property type="entry name" value="SBP_bac_8"/>
    <property type="match status" value="1"/>
</dbReference>
<protein>
    <submittedName>
        <fullName evidence="1">Multiple sugar transport system substrate-binding protein</fullName>
    </submittedName>
</protein>
<keyword evidence="1" id="KW-0813">Transport</keyword>
<keyword evidence="1" id="KW-0762">Sugar transport</keyword>
<accession>A0A1G7VH15</accession>
<dbReference type="RefSeq" id="WP_091236695.1">
    <property type="nucleotide sequence ID" value="NZ_FNBG01000068.1"/>
</dbReference>
<dbReference type="InterPro" id="IPR050490">
    <property type="entry name" value="Bact_solute-bd_prot1"/>
</dbReference>
<gene>
    <name evidence="1" type="ORF">SAMN04488542_1683</name>
</gene>
<organism evidence="1 2">
    <name type="scientific">Fontibacillus panacisegetis</name>
    <dbReference type="NCBI Taxonomy" id="670482"/>
    <lineage>
        <taxon>Bacteria</taxon>
        <taxon>Bacillati</taxon>
        <taxon>Bacillota</taxon>
        <taxon>Bacilli</taxon>
        <taxon>Bacillales</taxon>
        <taxon>Paenibacillaceae</taxon>
        <taxon>Fontibacillus</taxon>
    </lineage>
</organism>
<sequence>MKKNIISVSMILFLLITFGCSKDGNDLMNFNKKEKYIIKVLYESESSFFTNYGSLLSANYPNIEFEVIPFPNTSNLASSEEVQLAYDKIIDEKQPDILFLFPEQLERYGNLGQLYNLDRIITQDNFDIDNMLPAITDYIRSIGSGELYGLTPNFYGMAVYYNKDLFDNYQIPYPTDTMSWKELMSLAQRFSPNSTSSYGIQFGSNNNTLFQLALNIGSNNNLKYLDVQNKKININTSGWKNVFEFVLAAYQTNSIYQSTEKDQLKPGMTYQDHLLANPFITKEVAMTIEGHYFMNDLKLVEELNPESAPNWDIVTLPSTDNVFSSEDSIWIQYVLAINSKSTNTQAAWEIIKYINSEEFTRVTLKSTLNNSLPTRRDSLSDEQHNLDAFYKLKINPYVSKKSLNISSDFFELFNSFASSKINEVYQENISLDEGLASIEQKGQELLSDNLLNK</sequence>
<dbReference type="PANTHER" id="PTHR43649">
    <property type="entry name" value="ARABINOSE-BINDING PROTEIN-RELATED"/>
    <property type="match status" value="1"/>
</dbReference>
<dbReference type="STRING" id="670482.SAMN04488542_1683"/>
<dbReference type="OrthoDB" id="2675752at2"/>
<dbReference type="InterPro" id="IPR006059">
    <property type="entry name" value="SBP"/>
</dbReference>
<dbReference type="AlphaFoldDB" id="A0A1G7VH15"/>
<name>A0A1G7VH15_9BACL</name>
<dbReference type="Gene3D" id="3.40.190.10">
    <property type="entry name" value="Periplasmic binding protein-like II"/>
    <property type="match status" value="1"/>
</dbReference>
<dbReference type="SUPFAM" id="SSF53850">
    <property type="entry name" value="Periplasmic binding protein-like II"/>
    <property type="match status" value="1"/>
</dbReference>
<evidence type="ECO:0000313" key="1">
    <source>
        <dbReference type="EMBL" id="SDG58848.1"/>
    </source>
</evidence>
<proteinExistence type="predicted"/>
<reference evidence="1 2" key="1">
    <citation type="submission" date="2016-10" db="EMBL/GenBank/DDBJ databases">
        <authorList>
            <person name="de Groot N.N."/>
        </authorList>
    </citation>
    <scope>NUCLEOTIDE SEQUENCE [LARGE SCALE GENOMIC DNA]</scope>
    <source>
        <strain evidence="1 2">DSM 28129</strain>
    </source>
</reference>